<evidence type="ECO:0000313" key="3">
    <source>
        <dbReference type="Proteomes" id="UP001499967"/>
    </source>
</evidence>
<keyword evidence="3" id="KW-1185">Reference proteome</keyword>
<dbReference type="EMBL" id="BAAAHP010000117">
    <property type="protein sequence ID" value="GAA0945150.1"/>
    <property type="molecule type" value="Genomic_DNA"/>
</dbReference>
<dbReference type="Proteomes" id="UP001499967">
    <property type="component" value="Unassembled WGS sequence"/>
</dbReference>
<reference evidence="2 3" key="1">
    <citation type="journal article" date="2019" name="Int. J. Syst. Evol. Microbiol.">
        <title>The Global Catalogue of Microorganisms (GCM) 10K type strain sequencing project: providing services to taxonomists for standard genome sequencing and annotation.</title>
        <authorList>
            <consortium name="The Broad Institute Genomics Platform"/>
            <consortium name="The Broad Institute Genome Sequencing Center for Infectious Disease"/>
            <person name="Wu L."/>
            <person name="Ma J."/>
        </authorList>
    </citation>
    <scope>NUCLEOTIDE SEQUENCE [LARGE SCALE GENOMIC DNA]</scope>
    <source>
        <strain evidence="2 3">JCM 11117</strain>
    </source>
</reference>
<name>A0ABN1QNR4_9PSEU</name>
<organism evidence="2 3">
    <name type="scientific">Pseudonocardia zijingensis</name>
    <dbReference type="NCBI Taxonomy" id="153376"/>
    <lineage>
        <taxon>Bacteria</taxon>
        <taxon>Bacillati</taxon>
        <taxon>Actinomycetota</taxon>
        <taxon>Actinomycetes</taxon>
        <taxon>Pseudonocardiales</taxon>
        <taxon>Pseudonocardiaceae</taxon>
        <taxon>Pseudonocardia</taxon>
    </lineage>
</organism>
<evidence type="ECO:0000313" key="2">
    <source>
        <dbReference type="EMBL" id="GAA0945150.1"/>
    </source>
</evidence>
<accession>A0ABN1QNR4</accession>
<protein>
    <submittedName>
        <fullName evidence="2">Uncharacterized protein</fullName>
    </submittedName>
</protein>
<feature type="region of interest" description="Disordered" evidence="1">
    <location>
        <begin position="1"/>
        <end position="25"/>
    </location>
</feature>
<evidence type="ECO:0000256" key="1">
    <source>
        <dbReference type="SAM" id="MobiDB-lite"/>
    </source>
</evidence>
<gene>
    <name evidence="2" type="ORF">GCM10009559_43150</name>
</gene>
<proteinExistence type="predicted"/>
<sequence>MPGSSLGSDRLDHGGDVGGQDFEARSVDEVPLDVVSVVFGTGEGASAGSEQVSREGADEVVHCIASSTGTPGPRLTLRPTCCVWQDRRD</sequence>
<comment type="caution">
    <text evidence="2">The sequence shown here is derived from an EMBL/GenBank/DDBJ whole genome shotgun (WGS) entry which is preliminary data.</text>
</comment>